<organism evidence="2">
    <name type="scientific">Glycine soja</name>
    <name type="common">Wild soybean</name>
    <dbReference type="NCBI Taxonomy" id="3848"/>
    <lineage>
        <taxon>Eukaryota</taxon>
        <taxon>Viridiplantae</taxon>
        <taxon>Streptophyta</taxon>
        <taxon>Embryophyta</taxon>
        <taxon>Tracheophyta</taxon>
        <taxon>Spermatophyta</taxon>
        <taxon>Magnoliopsida</taxon>
        <taxon>eudicotyledons</taxon>
        <taxon>Gunneridae</taxon>
        <taxon>Pentapetalae</taxon>
        <taxon>rosids</taxon>
        <taxon>fabids</taxon>
        <taxon>Fabales</taxon>
        <taxon>Fabaceae</taxon>
        <taxon>Papilionoideae</taxon>
        <taxon>50 kb inversion clade</taxon>
        <taxon>NPAAA clade</taxon>
        <taxon>indigoferoid/millettioid clade</taxon>
        <taxon>Phaseoleae</taxon>
        <taxon>Glycine</taxon>
        <taxon>Glycine subgen. Soja</taxon>
    </lineage>
</organism>
<feature type="compositionally biased region" description="Basic and acidic residues" evidence="1">
    <location>
        <begin position="45"/>
        <end position="67"/>
    </location>
</feature>
<protein>
    <submittedName>
        <fullName evidence="2">Uncharacterized protein</fullName>
    </submittedName>
</protein>
<gene>
    <name evidence="2" type="ORF">glysoja_049198</name>
</gene>
<feature type="region of interest" description="Disordered" evidence="1">
    <location>
        <begin position="1"/>
        <end position="22"/>
    </location>
</feature>
<reference evidence="2" key="1">
    <citation type="submission" date="2014-07" db="EMBL/GenBank/DDBJ databases">
        <title>Identification of a novel salt tolerance gene in wild soybean by whole-genome sequencing.</title>
        <authorList>
            <person name="Lam H.-M."/>
            <person name="Qi X."/>
            <person name="Li M.-W."/>
            <person name="Liu X."/>
            <person name="Xie M."/>
            <person name="Ni M."/>
            <person name="Xu X."/>
        </authorList>
    </citation>
    <scope>NUCLEOTIDE SEQUENCE [LARGE SCALE GENOMIC DNA]</scope>
    <source>
        <tissue evidence="2">Root</tissue>
    </source>
</reference>
<sequence>METEKLIPRVQPIQKSARKNKGPKIKKLIEIPSSHSFVESIPSPKAKEKFVKSPKQDEGKEENQDDLRKQVLHLQSPVDIIMNDLNTLTTRFSMQSPLRSQHFDPDIHTMICTTPM</sequence>
<name>A0A0B2PDM0_GLYSO</name>
<accession>A0A0B2PDM0</accession>
<evidence type="ECO:0000256" key="1">
    <source>
        <dbReference type="SAM" id="MobiDB-lite"/>
    </source>
</evidence>
<dbReference type="AlphaFoldDB" id="A0A0B2PDM0"/>
<dbReference type="Proteomes" id="UP000053555">
    <property type="component" value="Unassembled WGS sequence"/>
</dbReference>
<dbReference type="EMBL" id="KN667014">
    <property type="protein sequence ID" value="KHN07476.1"/>
    <property type="molecule type" value="Genomic_DNA"/>
</dbReference>
<evidence type="ECO:0000313" key="2">
    <source>
        <dbReference type="EMBL" id="KHN07476.1"/>
    </source>
</evidence>
<proteinExistence type="predicted"/>
<feature type="region of interest" description="Disordered" evidence="1">
    <location>
        <begin position="36"/>
        <end position="67"/>
    </location>
</feature>